<dbReference type="WBParaSite" id="HCON_00049990-00001">
    <property type="protein sequence ID" value="HCON_00049990-00001"/>
    <property type="gene ID" value="HCON_00049990"/>
</dbReference>
<dbReference type="PANTHER" id="PTHR13520">
    <property type="entry name" value="RAD50-INTERACTING PROTEIN 1 RINT-1"/>
    <property type="match status" value="1"/>
</dbReference>
<keyword evidence="1" id="KW-1185">Reference proteome</keyword>
<dbReference type="Gene3D" id="1.20.58.670">
    <property type="entry name" value="Dsl1p vesicle tethering complex, Tip20p subunit, domain D"/>
    <property type="match status" value="1"/>
</dbReference>
<reference evidence="2" key="1">
    <citation type="submission" date="2020-12" db="UniProtKB">
        <authorList>
            <consortium name="WormBaseParasite"/>
        </authorList>
    </citation>
    <scope>IDENTIFICATION</scope>
    <source>
        <strain evidence="2">MHco3</strain>
    </source>
</reference>
<dbReference type="OMA" id="IFIRIQA"/>
<dbReference type="GO" id="GO:0060628">
    <property type="term" value="P:regulation of ER to Golgi vesicle-mediated transport"/>
    <property type="evidence" value="ECO:0007669"/>
    <property type="project" value="TreeGrafter"/>
</dbReference>
<dbReference type="GO" id="GO:0006888">
    <property type="term" value="P:endoplasmic reticulum to Golgi vesicle-mediated transport"/>
    <property type="evidence" value="ECO:0007669"/>
    <property type="project" value="InterPro"/>
</dbReference>
<evidence type="ECO:0000313" key="1">
    <source>
        <dbReference type="Proteomes" id="UP000025227"/>
    </source>
</evidence>
<dbReference type="Proteomes" id="UP000025227">
    <property type="component" value="Unplaced"/>
</dbReference>
<dbReference type="Pfam" id="PF04437">
    <property type="entry name" value="RINT1_TIP1"/>
    <property type="match status" value="1"/>
</dbReference>
<dbReference type="AlphaFoldDB" id="A0A7I4Y4B5"/>
<dbReference type="PANTHER" id="PTHR13520:SF0">
    <property type="entry name" value="RAD50-INTERACTING PROTEIN 1"/>
    <property type="match status" value="1"/>
</dbReference>
<accession>A0A7I4Y4B5</accession>
<dbReference type="GO" id="GO:0006890">
    <property type="term" value="P:retrograde vesicle-mediated transport, Golgi to endoplasmic reticulum"/>
    <property type="evidence" value="ECO:0007669"/>
    <property type="project" value="InterPro"/>
</dbReference>
<dbReference type="InterPro" id="IPR042044">
    <property type="entry name" value="EXOC6PINT-1/Sec15/Tip20_C_dom2"/>
</dbReference>
<protein>
    <submittedName>
        <fullName evidence="2">RAD50-interacting protein 1</fullName>
    </submittedName>
</protein>
<proteinExistence type="predicted"/>
<dbReference type="PROSITE" id="PS51386">
    <property type="entry name" value="RINT1_TIP20"/>
    <property type="match status" value="1"/>
</dbReference>
<dbReference type="GO" id="GO:0070939">
    <property type="term" value="C:Dsl1/NZR complex"/>
    <property type="evidence" value="ECO:0007669"/>
    <property type="project" value="InterPro"/>
</dbReference>
<name>A0A7I4Y4B5_HAECO</name>
<dbReference type="OrthoDB" id="239865at2759"/>
<organism evidence="1 2">
    <name type="scientific">Haemonchus contortus</name>
    <name type="common">Barber pole worm</name>
    <dbReference type="NCBI Taxonomy" id="6289"/>
    <lineage>
        <taxon>Eukaryota</taxon>
        <taxon>Metazoa</taxon>
        <taxon>Ecdysozoa</taxon>
        <taxon>Nematoda</taxon>
        <taxon>Chromadorea</taxon>
        <taxon>Rhabditida</taxon>
        <taxon>Rhabditina</taxon>
        <taxon>Rhabditomorpha</taxon>
        <taxon>Strongyloidea</taxon>
        <taxon>Trichostrongylidae</taxon>
        <taxon>Haemonchus</taxon>
    </lineage>
</organism>
<evidence type="ECO:0000313" key="2">
    <source>
        <dbReference type="WBParaSite" id="HCON_00049990-00001"/>
    </source>
</evidence>
<sequence>THRHTHTDTHTDTLHTDKSTGTLNELYICAPMLREQLASLPSNNAMDFLASVRKIAREVDGEATVVSEDLATIEEVYLQILASLQSYKRDLLTLKEETCMLCKQYRNFVTSFMDAIQKDHPELIPQLKALSRKQVLLQRLKWSNCARELLSSCRMEMNSNNCDWSRLSECFGKACKLAQEHIELTDNSRATFTDGLHALAQDLNEFARTRLDEVFCAIKYPFESLVDTRAYVNEMKTIASILSLIYLITEYLQEGTGYQEIYRVLLLPFGKRFIFHFCEDRKTSDVWKPQWYLSQTLNWMQANLAFFVSTIGSVFEPSGPPKSPEFAFYKYLSELPIAKTGKLLKQEMVLNDVLLFSHLLDECLSYESQLRDIDPDGYSSSILTLFCDQDVLNRWIEIENECCLDRMDEMLSAPDRWQSRFRFMEEADQYSVCNCVDAFVSMVQSLRSRAKLLPDKVAQRKFLHLQLFLTDDFRKRLVQIANQAESPWSEPFPNVMNAIWYLRHVVEEWSDSCLLNEFTSSSGRAVFEESSAMFKHVWNQMAEDVVTSLRLQTIDAMKPYQQHFWCFMEPRLGSSSRDLTALFCPVLMKIRTTFARTGVQISKASLEELFKRMSAALASAITTEIVDVTPFSAEGATQMLFDMENGLIPLISHIFTRCGVSPNMNYDEAFVTFLGSLKLLSLPWAVITLMRDEIDQLPDEVADEKLFEMKIYGVNKERAKNLIRLRSDIDQKGDASR</sequence>
<dbReference type="InterPro" id="IPR007528">
    <property type="entry name" value="RINT1_Tip20"/>
</dbReference>